<evidence type="ECO:0000256" key="1">
    <source>
        <dbReference type="ARBA" id="ARBA00023125"/>
    </source>
</evidence>
<proteinExistence type="predicted"/>
<dbReference type="PANTHER" id="PTHR46558:SF11">
    <property type="entry name" value="HTH-TYPE TRANSCRIPTIONAL REGULATOR XRE"/>
    <property type="match status" value="1"/>
</dbReference>
<name>A0A091ATG6_9GAMM</name>
<dbReference type="SMART" id="SM00530">
    <property type="entry name" value="HTH_XRE"/>
    <property type="match status" value="1"/>
</dbReference>
<dbReference type="Proteomes" id="UP000029385">
    <property type="component" value="Unassembled WGS sequence"/>
</dbReference>
<evidence type="ECO:0000313" key="3">
    <source>
        <dbReference type="EMBL" id="KFN42309.1"/>
    </source>
</evidence>
<gene>
    <name evidence="3" type="ORF">N789_14115</name>
</gene>
<dbReference type="GO" id="GO:0003677">
    <property type="term" value="F:DNA binding"/>
    <property type="evidence" value="ECO:0007669"/>
    <property type="project" value="UniProtKB-KW"/>
</dbReference>
<dbReference type="SUPFAM" id="SSF47413">
    <property type="entry name" value="lambda repressor-like DNA-binding domains"/>
    <property type="match status" value="1"/>
</dbReference>
<dbReference type="AlphaFoldDB" id="A0A091ATG6"/>
<dbReference type="PATRIC" id="fig|1121015.4.peg.2290"/>
<organism evidence="3 4">
    <name type="scientific">Arenimonas oryziterrae DSM 21050 = YC6267</name>
    <dbReference type="NCBI Taxonomy" id="1121015"/>
    <lineage>
        <taxon>Bacteria</taxon>
        <taxon>Pseudomonadati</taxon>
        <taxon>Pseudomonadota</taxon>
        <taxon>Gammaproteobacteria</taxon>
        <taxon>Lysobacterales</taxon>
        <taxon>Lysobacteraceae</taxon>
        <taxon>Arenimonas</taxon>
    </lineage>
</organism>
<protein>
    <submittedName>
        <fullName evidence="3">Repressor protein</fullName>
    </submittedName>
</protein>
<dbReference type="InterPro" id="IPR010982">
    <property type="entry name" value="Lambda_DNA-bd_dom_sf"/>
</dbReference>
<accession>A0A091ATG6</accession>
<dbReference type="Pfam" id="PF01381">
    <property type="entry name" value="HTH_3"/>
    <property type="match status" value="1"/>
</dbReference>
<keyword evidence="1" id="KW-0238">DNA-binding</keyword>
<dbReference type="EMBL" id="AVCI01000011">
    <property type="protein sequence ID" value="KFN42309.1"/>
    <property type="molecule type" value="Genomic_DNA"/>
</dbReference>
<evidence type="ECO:0000259" key="2">
    <source>
        <dbReference type="PROSITE" id="PS50943"/>
    </source>
</evidence>
<sequence length="68" mass="7376">MSTLLREARKKKGLTQAELAAALGRDQSSISKYEAGEIRPDVDVAKRYAELLDISVVDVLYPPSAEAA</sequence>
<comment type="caution">
    <text evidence="3">The sequence shown here is derived from an EMBL/GenBank/DDBJ whole genome shotgun (WGS) entry which is preliminary data.</text>
</comment>
<feature type="domain" description="HTH cro/C1-type" evidence="2">
    <location>
        <begin position="5"/>
        <end position="59"/>
    </location>
</feature>
<keyword evidence="4" id="KW-1185">Reference proteome</keyword>
<dbReference type="CDD" id="cd00093">
    <property type="entry name" value="HTH_XRE"/>
    <property type="match status" value="1"/>
</dbReference>
<reference evidence="3 4" key="1">
    <citation type="submission" date="2013-09" db="EMBL/GenBank/DDBJ databases">
        <title>Genome sequencing of Arenimonas oryziterrae.</title>
        <authorList>
            <person name="Chen F."/>
            <person name="Wang G."/>
        </authorList>
    </citation>
    <scope>NUCLEOTIDE SEQUENCE [LARGE SCALE GENOMIC DNA]</scope>
    <source>
        <strain evidence="3 4">YC6267</strain>
    </source>
</reference>
<dbReference type="RefSeq" id="WP_022969296.1">
    <property type="nucleotide sequence ID" value="NZ_ATVD01000003.1"/>
</dbReference>
<evidence type="ECO:0000313" key="4">
    <source>
        <dbReference type="Proteomes" id="UP000029385"/>
    </source>
</evidence>
<dbReference type="OrthoDB" id="9799384at2"/>
<dbReference type="PANTHER" id="PTHR46558">
    <property type="entry name" value="TRACRIPTIONAL REGULATORY PROTEIN-RELATED-RELATED"/>
    <property type="match status" value="1"/>
</dbReference>
<dbReference type="PROSITE" id="PS50943">
    <property type="entry name" value="HTH_CROC1"/>
    <property type="match status" value="1"/>
</dbReference>
<dbReference type="InterPro" id="IPR001387">
    <property type="entry name" value="Cro/C1-type_HTH"/>
</dbReference>
<dbReference type="Gene3D" id="1.10.260.40">
    <property type="entry name" value="lambda repressor-like DNA-binding domains"/>
    <property type="match status" value="1"/>
</dbReference>